<dbReference type="InterPro" id="IPR051906">
    <property type="entry name" value="TolC-like"/>
</dbReference>
<evidence type="ECO:0008006" key="12">
    <source>
        <dbReference type="Google" id="ProtNLM"/>
    </source>
</evidence>
<evidence type="ECO:0000313" key="11">
    <source>
        <dbReference type="Proteomes" id="UP000216339"/>
    </source>
</evidence>
<dbReference type="GO" id="GO:0009279">
    <property type="term" value="C:cell outer membrane"/>
    <property type="evidence" value="ECO:0007669"/>
    <property type="project" value="UniProtKB-SubCell"/>
</dbReference>
<reference evidence="10 11" key="1">
    <citation type="submission" date="2016-11" db="EMBL/GenBank/DDBJ databases">
        <title>Study of marine rhodopsin-containing bacteria.</title>
        <authorList>
            <person name="Yoshizawa S."/>
            <person name="Kumagai Y."/>
            <person name="Kogure K."/>
        </authorList>
    </citation>
    <scope>NUCLEOTIDE SEQUENCE [LARGE SCALE GENOMIC DNA]</scope>
    <source>
        <strain evidence="10 11">SAORIC-28</strain>
    </source>
</reference>
<keyword evidence="4" id="KW-1134">Transmembrane beta strand</keyword>
<dbReference type="OrthoDB" id="9811587at2"/>
<keyword evidence="6" id="KW-0472">Membrane</keyword>
<keyword evidence="8" id="KW-0175">Coiled coil</keyword>
<comment type="caution">
    <text evidence="10">The sequence shown here is derived from an EMBL/GenBank/DDBJ whole genome shotgun (WGS) entry which is preliminary data.</text>
</comment>
<sequence>MRLAVFAALVLAAPLQAQDSTAVTLADAVRIAVDESPEVRRGEAIGRGESAAVRAARAGRLPTLDLQVAPQQRYGLGFDQTTGEVVSQTVETMSVGVGASLPLYDGGRTRSLVREAELRRQSSEVGLQRTRQQVALDVAQQFLTLLLDREIAGIEAENLDAAQSQLERVSELVEAGARPRGDLFAQEAVVAQRRTALVVAQGAVERDEVILIQLVGLDPLGAYRFVGPDLERLEASGLLDAPLAPLVELIEAARETRADRRSQELAIQAAEASVGSARAAGRPSVTLSANAGTGYSSLQQQVVGEPPVIPVTLADGSPILLGGQPLTFPGDPTLETTPVFSQFSDNRSGSLGLVLTVPIFDRYQTRRAVVEAQIQAETARIQLDALDRQVAAEVQQAVVEARTARAQLDAAEAQVRAAEEALRVEGDRYRLGAGTLYDVAEAQTRLAEAQSQRAQAAYGLAFRRVLVRLAVGDTDPAELAALISE</sequence>
<proteinExistence type="inferred from homology"/>
<evidence type="ECO:0000313" key="10">
    <source>
        <dbReference type="EMBL" id="PAP75640.1"/>
    </source>
</evidence>
<evidence type="ECO:0000256" key="8">
    <source>
        <dbReference type="SAM" id="Coils"/>
    </source>
</evidence>
<dbReference type="PANTHER" id="PTHR30026:SF20">
    <property type="entry name" value="OUTER MEMBRANE PROTEIN TOLC"/>
    <property type="match status" value="1"/>
</dbReference>
<evidence type="ECO:0000256" key="5">
    <source>
        <dbReference type="ARBA" id="ARBA00022692"/>
    </source>
</evidence>
<dbReference type="RefSeq" id="WP_095509280.1">
    <property type="nucleotide sequence ID" value="NZ_MQWD01000001.1"/>
</dbReference>
<evidence type="ECO:0000256" key="3">
    <source>
        <dbReference type="ARBA" id="ARBA00022448"/>
    </source>
</evidence>
<comment type="subcellular location">
    <subcellularLocation>
        <location evidence="1">Cell outer membrane</location>
    </subcellularLocation>
</comment>
<dbReference type="InterPro" id="IPR003423">
    <property type="entry name" value="OMP_efflux"/>
</dbReference>
<feature type="coiled-coil region" evidence="8">
    <location>
        <begin position="369"/>
        <end position="428"/>
    </location>
</feature>
<dbReference type="GO" id="GO:0015562">
    <property type="term" value="F:efflux transmembrane transporter activity"/>
    <property type="evidence" value="ECO:0007669"/>
    <property type="project" value="InterPro"/>
</dbReference>
<keyword evidence="9" id="KW-0732">Signal</keyword>
<gene>
    <name evidence="10" type="ORF">BSZ37_03915</name>
</gene>
<evidence type="ECO:0000256" key="1">
    <source>
        <dbReference type="ARBA" id="ARBA00004442"/>
    </source>
</evidence>
<dbReference type="GO" id="GO:1990281">
    <property type="term" value="C:efflux pump complex"/>
    <property type="evidence" value="ECO:0007669"/>
    <property type="project" value="TreeGrafter"/>
</dbReference>
<keyword evidence="5" id="KW-0812">Transmembrane</keyword>
<keyword evidence="11" id="KW-1185">Reference proteome</keyword>
<evidence type="ECO:0000256" key="6">
    <source>
        <dbReference type="ARBA" id="ARBA00023136"/>
    </source>
</evidence>
<dbReference type="Proteomes" id="UP000216339">
    <property type="component" value="Unassembled WGS sequence"/>
</dbReference>
<dbReference type="AlphaFoldDB" id="A0A271IWZ5"/>
<dbReference type="Gene3D" id="1.20.1600.10">
    <property type="entry name" value="Outer membrane efflux proteins (OEP)"/>
    <property type="match status" value="1"/>
</dbReference>
<evidence type="ECO:0000256" key="2">
    <source>
        <dbReference type="ARBA" id="ARBA00007613"/>
    </source>
</evidence>
<organism evidence="10 11">
    <name type="scientific">Rubrivirga marina</name>
    <dbReference type="NCBI Taxonomy" id="1196024"/>
    <lineage>
        <taxon>Bacteria</taxon>
        <taxon>Pseudomonadati</taxon>
        <taxon>Rhodothermota</taxon>
        <taxon>Rhodothermia</taxon>
        <taxon>Rhodothermales</taxon>
        <taxon>Rubricoccaceae</taxon>
        <taxon>Rubrivirga</taxon>
    </lineage>
</organism>
<comment type="similarity">
    <text evidence="2">Belongs to the outer membrane factor (OMF) (TC 1.B.17) family.</text>
</comment>
<dbReference type="SUPFAM" id="SSF56954">
    <property type="entry name" value="Outer membrane efflux proteins (OEP)"/>
    <property type="match status" value="1"/>
</dbReference>
<dbReference type="PANTHER" id="PTHR30026">
    <property type="entry name" value="OUTER MEMBRANE PROTEIN TOLC"/>
    <property type="match status" value="1"/>
</dbReference>
<feature type="signal peptide" evidence="9">
    <location>
        <begin position="1"/>
        <end position="17"/>
    </location>
</feature>
<name>A0A271IWZ5_9BACT</name>
<accession>A0A271IWZ5</accession>
<keyword evidence="7" id="KW-0998">Cell outer membrane</keyword>
<keyword evidence="3" id="KW-0813">Transport</keyword>
<dbReference type="EMBL" id="MQWD01000001">
    <property type="protein sequence ID" value="PAP75640.1"/>
    <property type="molecule type" value="Genomic_DNA"/>
</dbReference>
<dbReference type="GO" id="GO:0015288">
    <property type="term" value="F:porin activity"/>
    <property type="evidence" value="ECO:0007669"/>
    <property type="project" value="TreeGrafter"/>
</dbReference>
<dbReference type="Pfam" id="PF02321">
    <property type="entry name" value="OEP"/>
    <property type="match status" value="2"/>
</dbReference>
<evidence type="ECO:0000256" key="4">
    <source>
        <dbReference type="ARBA" id="ARBA00022452"/>
    </source>
</evidence>
<feature type="chain" id="PRO_5012267178" description="Transporter" evidence="9">
    <location>
        <begin position="18"/>
        <end position="485"/>
    </location>
</feature>
<protein>
    <recommendedName>
        <fullName evidence="12">Transporter</fullName>
    </recommendedName>
</protein>
<evidence type="ECO:0000256" key="7">
    <source>
        <dbReference type="ARBA" id="ARBA00023237"/>
    </source>
</evidence>
<evidence type="ECO:0000256" key="9">
    <source>
        <dbReference type="SAM" id="SignalP"/>
    </source>
</evidence>